<dbReference type="GO" id="GO:0045505">
    <property type="term" value="F:dynein intermediate chain binding"/>
    <property type="evidence" value="ECO:0007669"/>
    <property type="project" value="InterPro"/>
</dbReference>
<evidence type="ECO:0000259" key="1">
    <source>
        <dbReference type="Pfam" id="PF08385"/>
    </source>
</evidence>
<dbReference type="PANTHER" id="PTHR46532">
    <property type="entry name" value="MALE FERTILITY FACTOR KL5"/>
    <property type="match status" value="1"/>
</dbReference>
<name>A0AAV2ARA2_9ARAC</name>
<reference evidence="2 3" key="1">
    <citation type="submission" date="2024-04" db="EMBL/GenBank/DDBJ databases">
        <authorList>
            <person name="Rising A."/>
            <person name="Reimegard J."/>
            <person name="Sonavane S."/>
            <person name="Akerstrom W."/>
            <person name="Nylinder S."/>
            <person name="Hedman E."/>
            <person name="Kallberg Y."/>
        </authorList>
    </citation>
    <scope>NUCLEOTIDE SEQUENCE [LARGE SCALE GENOMIC DNA]</scope>
</reference>
<accession>A0AAV2ARA2</accession>
<organism evidence="2 3">
    <name type="scientific">Larinioides sclopetarius</name>
    <dbReference type="NCBI Taxonomy" id="280406"/>
    <lineage>
        <taxon>Eukaryota</taxon>
        <taxon>Metazoa</taxon>
        <taxon>Ecdysozoa</taxon>
        <taxon>Arthropoda</taxon>
        <taxon>Chelicerata</taxon>
        <taxon>Arachnida</taxon>
        <taxon>Araneae</taxon>
        <taxon>Araneomorphae</taxon>
        <taxon>Entelegynae</taxon>
        <taxon>Araneoidea</taxon>
        <taxon>Araneidae</taxon>
        <taxon>Larinioides</taxon>
    </lineage>
</organism>
<dbReference type="Proteomes" id="UP001497382">
    <property type="component" value="Unassembled WGS sequence"/>
</dbReference>
<evidence type="ECO:0000313" key="2">
    <source>
        <dbReference type="EMBL" id="CAL1286496.1"/>
    </source>
</evidence>
<gene>
    <name evidence="2" type="ORF">LARSCL_LOCUS14276</name>
</gene>
<dbReference type="GO" id="GO:0051959">
    <property type="term" value="F:dynein light intermediate chain binding"/>
    <property type="evidence" value="ECO:0007669"/>
    <property type="project" value="InterPro"/>
</dbReference>
<feature type="domain" description="Dynein heavy chain tail" evidence="1">
    <location>
        <begin position="197"/>
        <end position="768"/>
    </location>
</feature>
<sequence>MTTPESEDSRIEHIRITSQQLLNYDITHWKELIWKEENQAILKDFFDSPSTILLLVYFDKNDMLVFSIELPNRTPMPGRMCFFLKNNIIITTENYKEEIIFGNICDFPLVQYRELFGKVIVSIFCNPKNNNRWPDEIAEDIANHFQDFKTILSYHIGLAEEKTFLMIPESAKSIQNFNMDEISESHSFDWKLRNVLNSITCMLSDWIPIIEEVLELTPEHILSQIDQGPHSEILFWQERKNNLEYIYCQANDPLVQKMVLALEKAKNCHFPNFRMLLQEVAEGLDEAREICDNFAAMSVKLEELDSCSVPDLMNLLPNALELITSSWIQSKYYRSVPSRIIVLVQKVCCLIIEKIHHFLDPLNLFKDDRNKTKDNMKLSLDVVNIFLKSYYECCEQTGHSDLKTKLYPWEFPDERIFSQFENFIQRLKDIHEIFLAAEVYFNVPSQKLTSVQQSSYKKRLEDLKSIFAEIYKVFQLSSYNALDLQCEVFVKDFETFSLKLQELDPKLGIAIGQLCLSSSPVEDAFQIMDIFQNVLKRPLAEKEFKKLISSHIVNIYADFLHAKRNYSKFLALLDKSDGSFIYKSLPRISDSLQWSRDLQNQLTSPVEKLQKVEQYFAESDDYKCTLNINQEMKELLSKFEVYIVEKWKIELNQLDKKMDENLFLSDNEGQVLLNFDPKISETAYEIHYLKQIKKENLLPDEIQKFDSKLKNLLLAKSLLACSVQWYNDLNQSLVEYERELIFKQWNEIDLLLKLGQSKTWISDDLLEYAEELHDLIKSVYETVVKTKVKVTEVEKLIKTWNKISIYVRETPSSLIDFTNLKTPEYEKQVKNVTIAAEKMNEVVKENLELFNCNPNSFEWKSYTSYLETIIKEGLTDTIRCNLQYILENTNPQNKKINPFYKVFMHLKEDIIFSPSLRDQEEGSLFNIFESVLEQIYSLANAIKCLSKPDSTYYDAIAQYEELASIKLSIMKNISSGANKTLVEAEKFKKYSDLWLKDINEVLADFILHGPITDTEIEDEDEFIEETVFELKPPTEEEFRTEIVQFDHLYRKLDDIPPVIEIESWLLLDATSFKESLLNLIRLWSSTYKKKLTELKSLGKLRKIEDDSKNNISSPVI</sequence>
<dbReference type="GO" id="GO:0005858">
    <property type="term" value="C:axonemal dynein complex"/>
    <property type="evidence" value="ECO:0007669"/>
    <property type="project" value="TreeGrafter"/>
</dbReference>
<dbReference type="Pfam" id="PF08385">
    <property type="entry name" value="DHC_N1"/>
    <property type="match status" value="1"/>
</dbReference>
<dbReference type="AlphaFoldDB" id="A0AAV2ARA2"/>
<keyword evidence="3" id="KW-1185">Reference proteome</keyword>
<dbReference type="EMBL" id="CAXIEN010000204">
    <property type="protein sequence ID" value="CAL1286496.1"/>
    <property type="molecule type" value="Genomic_DNA"/>
</dbReference>
<protein>
    <recommendedName>
        <fullName evidence="1">Dynein heavy chain tail domain-containing protein</fullName>
    </recommendedName>
</protein>
<evidence type="ECO:0000313" key="3">
    <source>
        <dbReference type="Proteomes" id="UP001497382"/>
    </source>
</evidence>
<dbReference type="PANTHER" id="PTHR46532:SF11">
    <property type="entry name" value="DYNEIN AXONEMAL HEAVY CHAIN 12"/>
    <property type="match status" value="1"/>
</dbReference>
<dbReference type="InterPro" id="IPR013594">
    <property type="entry name" value="Dynein_heavy_tail"/>
</dbReference>
<dbReference type="InterPro" id="IPR026983">
    <property type="entry name" value="DHC"/>
</dbReference>
<dbReference type="GO" id="GO:0007018">
    <property type="term" value="P:microtubule-based movement"/>
    <property type="evidence" value="ECO:0007669"/>
    <property type="project" value="InterPro"/>
</dbReference>
<comment type="caution">
    <text evidence="2">The sequence shown here is derived from an EMBL/GenBank/DDBJ whole genome shotgun (WGS) entry which is preliminary data.</text>
</comment>
<proteinExistence type="predicted"/>